<gene>
    <name evidence="12" type="primary">LOC110984387</name>
</gene>
<dbReference type="KEGG" id="aplc:110984387"/>
<feature type="domain" description="G-protein coupled receptors family 1 profile" evidence="10">
    <location>
        <begin position="54"/>
        <end position="333"/>
    </location>
</feature>
<dbReference type="InterPro" id="IPR017452">
    <property type="entry name" value="GPCR_Rhodpsn_7TM"/>
</dbReference>
<evidence type="ECO:0000256" key="9">
    <source>
        <dbReference type="SAM" id="Phobius"/>
    </source>
</evidence>
<keyword evidence="2 8" id="KW-0812">Transmembrane</keyword>
<comment type="subcellular location">
    <subcellularLocation>
        <location evidence="1">Membrane</location>
        <topology evidence="1">Multi-pass membrane protein</topology>
    </subcellularLocation>
</comment>
<keyword evidence="6 8" id="KW-0675">Receptor</keyword>
<dbReference type="InterPro" id="IPR000276">
    <property type="entry name" value="GPCR_Rhodpsn"/>
</dbReference>
<dbReference type="GeneID" id="110984387"/>
<evidence type="ECO:0000256" key="5">
    <source>
        <dbReference type="ARBA" id="ARBA00023136"/>
    </source>
</evidence>
<organism evidence="11 12">
    <name type="scientific">Acanthaster planci</name>
    <name type="common">Crown-of-thorns starfish</name>
    <dbReference type="NCBI Taxonomy" id="133434"/>
    <lineage>
        <taxon>Eukaryota</taxon>
        <taxon>Metazoa</taxon>
        <taxon>Echinodermata</taxon>
        <taxon>Eleutherozoa</taxon>
        <taxon>Asterozoa</taxon>
        <taxon>Asteroidea</taxon>
        <taxon>Valvatacea</taxon>
        <taxon>Valvatida</taxon>
        <taxon>Acanthasteridae</taxon>
        <taxon>Acanthaster</taxon>
    </lineage>
</organism>
<feature type="transmembrane region" description="Helical" evidence="9">
    <location>
        <begin position="159"/>
        <end position="179"/>
    </location>
</feature>
<feature type="transmembrane region" description="Helical" evidence="9">
    <location>
        <begin position="274"/>
        <end position="301"/>
    </location>
</feature>
<evidence type="ECO:0000256" key="1">
    <source>
        <dbReference type="ARBA" id="ARBA00004141"/>
    </source>
</evidence>
<feature type="transmembrane region" description="Helical" evidence="9">
    <location>
        <begin position="42"/>
        <end position="63"/>
    </location>
</feature>
<keyword evidence="4 8" id="KW-0297">G-protein coupled receptor</keyword>
<evidence type="ECO:0000256" key="6">
    <source>
        <dbReference type="ARBA" id="ARBA00023170"/>
    </source>
</evidence>
<proteinExistence type="inferred from homology"/>
<dbReference type="PRINTS" id="PR00237">
    <property type="entry name" value="GPCRRHODOPSN"/>
</dbReference>
<evidence type="ECO:0000256" key="2">
    <source>
        <dbReference type="ARBA" id="ARBA00022692"/>
    </source>
</evidence>
<keyword evidence="7 8" id="KW-0807">Transducer</keyword>
<dbReference type="PROSITE" id="PS00237">
    <property type="entry name" value="G_PROTEIN_RECEP_F1_1"/>
    <property type="match status" value="1"/>
</dbReference>
<dbReference type="OMA" id="WLECAAI"/>
<evidence type="ECO:0000256" key="3">
    <source>
        <dbReference type="ARBA" id="ARBA00022989"/>
    </source>
</evidence>
<evidence type="ECO:0000313" key="12">
    <source>
        <dbReference type="RefSeq" id="XP_022100242.1"/>
    </source>
</evidence>
<evidence type="ECO:0000256" key="7">
    <source>
        <dbReference type="ARBA" id="ARBA00023224"/>
    </source>
</evidence>
<feature type="transmembrane region" description="Helical" evidence="9">
    <location>
        <begin position="223"/>
        <end position="240"/>
    </location>
</feature>
<dbReference type="SUPFAM" id="SSF81321">
    <property type="entry name" value="Family A G protein-coupled receptor-like"/>
    <property type="match status" value="1"/>
</dbReference>
<name>A0A8B7Z5K6_ACAPL</name>
<dbReference type="AlphaFoldDB" id="A0A8B7Z5K6"/>
<feature type="transmembrane region" description="Helical" evidence="9">
    <location>
        <begin position="117"/>
        <end position="138"/>
    </location>
</feature>
<evidence type="ECO:0000256" key="8">
    <source>
        <dbReference type="RuleBase" id="RU000688"/>
    </source>
</evidence>
<comment type="similarity">
    <text evidence="8">Belongs to the G-protein coupled receptor 1 family.</text>
</comment>
<dbReference type="Gene3D" id="1.20.1070.10">
    <property type="entry name" value="Rhodopsin 7-helix transmembrane proteins"/>
    <property type="match status" value="1"/>
</dbReference>
<sequence length="392" mass="44095">MEASRLNETGICDEFDGLLNFNDEATKARFFQTVYETFLVKAGIPLVWVIGLPTNVAFLYTIYKVAHMRTITNFYLANLALADLLCLVLYPGLYSWAFFSTPVVFNFQTSSWVECAALFFCFDIPYFASNAIVTLVALERFYAICRPLQSRQVSSPRRAAALAATFWLVSVVVSVSVSFRRITVQVFCVDWPDTDGGEYDTLPDTVSFCTAGEPWVATYSHCMYVTVWILGLIVNSFLYFKIVRRLGRRSVGGSLRNERETKERLVRNQVARMLIVNSIVFFVLQAPRIITVNLLSFLTAVTGRVLQPVDVSVLVPLTYFLSLLNSAMNPIIYSGTNTRYREAFLQAFGCCRRGRKEGRPALSDPSVSYKVTESSKCEQTEQSLDVIANAST</sequence>
<dbReference type="PANTHER" id="PTHR24243">
    <property type="entry name" value="G-PROTEIN COUPLED RECEPTOR"/>
    <property type="match status" value="1"/>
</dbReference>
<dbReference type="Proteomes" id="UP000694845">
    <property type="component" value="Unplaced"/>
</dbReference>
<dbReference type="SMART" id="SM01381">
    <property type="entry name" value="7TM_GPCR_Srsx"/>
    <property type="match status" value="1"/>
</dbReference>
<dbReference type="PROSITE" id="PS50262">
    <property type="entry name" value="G_PROTEIN_RECEP_F1_2"/>
    <property type="match status" value="1"/>
</dbReference>
<dbReference type="Pfam" id="PF00001">
    <property type="entry name" value="7tm_1"/>
    <property type="match status" value="1"/>
</dbReference>
<keyword evidence="5 9" id="KW-0472">Membrane</keyword>
<reference evidence="12" key="1">
    <citation type="submission" date="2025-08" db="UniProtKB">
        <authorList>
            <consortium name="RefSeq"/>
        </authorList>
    </citation>
    <scope>IDENTIFICATION</scope>
</reference>
<protein>
    <submittedName>
        <fullName evidence="12">Orexin receptor type 1-like</fullName>
    </submittedName>
</protein>
<dbReference type="PANTHER" id="PTHR24243:SF208">
    <property type="entry name" value="PYROKININ-1 RECEPTOR"/>
    <property type="match status" value="1"/>
</dbReference>
<dbReference type="GO" id="GO:0005886">
    <property type="term" value="C:plasma membrane"/>
    <property type="evidence" value="ECO:0007669"/>
    <property type="project" value="TreeGrafter"/>
</dbReference>
<keyword evidence="11" id="KW-1185">Reference proteome</keyword>
<dbReference type="GO" id="GO:0004930">
    <property type="term" value="F:G protein-coupled receptor activity"/>
    <property type="evidence" value="ECO:0007669"/>
    <property type="project" value="UniProtKB-KW"/>
</dbReference>
<feature type="transmembrane region" description="Helical" evidence="9">
    <location>
        <begin position="75"/>
        <end position="97"/>
    </location>
</feature>
<dbReference type="RefSeq" id="XP_022100242.1">
    <property type="nucleotide sequence ID" value="XM_022244550.1"/>
</dbReference>
<accession>A0A8B7Z5K6</accession>
<evidence type="ECO:0000259" key="10">
    <source>
        <dbReference type="PROSITE" id="PS50262"/>
    </source>
</evidence>
<evidence type="ECO:0000313" key="11">
    <source>
        <dbReference type="Proteomes" id="UP000694845"/>
    </source>
</evidence>
<evidence type="ECO:0000256" key="4">
    <source>
        <dbReference type="ARBA" id="ARBA00023040"/>
    </source>
</evidence>
<keyword evidence="3 9" id="KW-1133">Transmembrane helix</keyword>
<feature type="transmembrane region" description="Helical" evidence="9">
    <location>
        <begin position="313"/>
        <end position="333"/>
    </location>
</feature>
<dbReference type="OrthoDB" id="5967898at2759"/>